<evidence type="ECO:0000313" key="2">
    <source>
        <dbReference type="Proteomes" id="UP000053286"/>
    </source>
</evidence>
<organism evidence="1 2">
    <name type="scientific">Aptenodytes forsteri</name>
    <name type="common">Emperor penguin</name>
    <dbReference type="NCBI Taxonomy" id="9233"/>
    <lineage>
        <taxon>Eukaryota</taxon>
        <taxon>Metazoa</taxon>
        <taxon>Chordata</taxon>
        <taxon>Craniata</taxon>
        <taxon>Vertebrata</taxon>
        <taxon>Euteleostomi</taxon>
        <taxon>Archelosauria</taxon>
        <taxon>Archosauria</taxon>
        <taxon>Dinosauria</taxon>
        <taxon>Saurischia</taxon>
        <taxon>Theropoda</taxon>
        <taxon>Coelurosauria</taxon>
        <taxon>Aves</taxon>
        <taxon>Neognathae</taxon>
        <taxon>Neoaves</taxon>
        <taxon>Aequornithes</taxon>
        <taxon>Sphenisciformes</taxon>
        <taxon>Spheniscidae</taxon>
        <taxon>Aptenodytes</taxon>
    </lineage>
</organism>
<feature type="non-terminal residue" evidence="1">
    <location>
        <position position="44"/>
    </location>
</feature>
<dbReference type="AlphaFoldDB" id="A0A087RF96"/>
<feature type="non-terminal residue" evidence="1">
    <location>
        <position position="1"/>
    </location>
</feature>
<dbReference type="Proteomes" id="UP000053286">
    <property type="component" value="Unassembled WGS sequence"/>
</dbReference>
<reference evidence="1 2" key="1">
    <citation type="submission" date="2014-04" db="EMBL/GenBank/DDBJ databases">
        <title>Genome evolution of avian class.</title>
        <authorList>
            <person name="Zhang G."/>
            <person name="Li C."/>
        </authorList>
    </citation>
    <scope>NUCLEOTIDE SEQUENCE [LARGE SCALE GENOMIC DNA]</scope>
    <source>
        <strain evidence="1">BGI_AS27</strain>
    </source>
</reference>
<sequence>KSNHVFQVSVAKVCREHGLELMPWKAPQPRFVHLKCKFGVVLVF</sequence>
<proteinExistence type="predicted"/>
<name>A0A087RF96_APTFO</name>
<evidence type="ECO:0000313" key="1">
    <source>
        <dbReference type="EMBL" id="KFM12150.1"/>
    </source>
</evidence>
<gene>
    <name evidence="1" type="ORF">AS27_05949</name>
</gene>
<dbReference type="EMBL" id="KL226336">
    <property type="protein sequence ID" value="KFM12150.1"/>
    <property type="molecule type" value="Genomic_DNA"/>
</dbReference>
<accession>A0A087RF96</accession>
<protein>
    <submittedName>
        <fullName evidence="1">Uncharacterized protein</fullName>
    </submittedName>
</protein>
<keyword evidence="2" id="KW-1185">Reference proteome</keyword>